<protein>
    <submittedName>
        <fullName evidence="2">DUF4126 domain-containing protein</fullName>
    </submittedName>
</protein>
<reference evidence="2" key="1">
    <citation type="submission" date="2019-11" db="EMBL/GenBank/DDBJ databases">
        <title>Microbial mats filling the niche in hypersaline microbial mats.</title>
        <authorList>
            <person name="Wong H.L."/>
            <person name="Macleod F.I."/>
            <person name="White R.A. III"/>
            <person name="Burns B.P."/>
        </authorList>
    </citation>
    <scope>NUCLEOTIDE SEQUENCE</scope>
    <source>
        <strain evidence="2">Rbin_158</strain>
    </source>
</reference>
<feature type="transmembrane region" description="Helical" evidence="1">
    <location>
        <begin position="16"/>
        <end position="35"/>
    </location>
</feature>
<keyword evidence="1" id="KW-0472">Membrane</keyword>
<dbReference type="AlphaFoldDB" id="A0A9D5JTV8"/>
<accession>A0A9D5JTV8</accession>
<gene>
    <name evidence="2" type="ORF">GF339_06060</name>
</gene>
<organism evidence="2 3">
    <name type="scientific">candidate division KSB3 bacterium</name>
    <dbReference type="NCBI Taxonomy" id="2044937"/>
    <lineage>
        <taxon>Bacteria</taxon>
        <taxon>candidate division KSB3</taxon>
    </lineage>
</organism>
<comment type="caution">
    <text evidence="2">The sequence shown here is derived from an EMBL/GenBank/DDBJ whole genome shotgun (WGS) entry which is preliminary data.</text>
</comment>
<keyword evidence="1" id="KW-0812">Transmembrane</keyword>
<feature type="non-terminal residue" evidence="2">
    <location>
        <position position="36"/>
    </location>
</feature>
<proteinExistence type="predicted"/>
<evidence type="ECO:0000313" key="2">
    <source>
        <dbReference type="EMBL" id="MBD3324128.1"/>
    </source>
</evidence>
<evidence type="ECO:0000256" key="1">
    <source>
        <dbReference type="SAM" id="Phobius"/>
    </source>
</evidence>
<keyword evidence="1" id="KW-1133">Transmembrane helix</keyword>
<dbReference type="Proteomes" id="UP000649604">
    <property type="component" value="Unassembled WGS sequence"/>
</dbReference>
<name>A0A9D5JTV8_9BACT</name>
<evidence type="ECO:0000313" key="3">
    <source>
        <dbReference type="Proteomes" id="UP000649604"/>
    </source>
</evidence>
<dbReference type="EMBL" id="WJJP01000190">
    <property type="protein sequence ID" value="MBD3324128.1"/>
    <property type="molecule type" value="Genomic_DNA"/>
</dbReference>
<sequence>MDELSHVIQTISMTMGAAWASGINLYATILMLGILG</sequence>